<dbReference type="SUPFAM" id="SSF117018">
    <property type="entry name" value="ATP-dependent DNA ligase DNA-binding domain"/>
    <property type="match status" value="1"/>
</dbReference>
<dbReference type="Gene3D" id="2.40.50.140">
    <property type="entry name" value="Nucleic acid-binding proteins"/>
    <property type="match status" value="1"/>
</dbReference>
<reference evidence="5 6" key="1">
    <citation type="journal article" date="2020" name="Biotechnol. Biofuels">
        <title>New insights from the biogas microbiome by comprehensive genome-resolved metagenomics of nearly 1600 species originating from multiple anaerobic digesters.</title>
        <authorList>
            <person name="Campanaro S."/>
            <person name="Treu L."/>
            <person name="Rodriguez-R L.M."/>
            <person name="Kovalovszki A."/>
            <person name="Ziels R.M."/>
            <person name="Maus I."/>
            <person name="Zhu X."/>
            <person name="Kougias P.G."/>
            <person name="Basile A."/>
            <person name="Luo G."/>
            <person name="Schluter A."/>
            <person name="Konstantinidis K.T."/>
            <person name="Angelidaki I."/>
        </authorList>
    </citation>
    <scope>NUCLEOTIDE SEQUENCE [LARGE SCALE GENOMIC DNA]</scope>
    <source>
        <strain evidence="5">AS27yjCOA_157</strain>
    </source>
</reference>
<dbReference type="InterPro" id="IPR012310">
    <property type="entry name" value="DNA_ligase_ATP-dep_cent"/>
</dbReference>
<dbReference type="GO" id="GO:0003677">
    <property type="term" value="F:DNA binding"/>
    <property type="evidence" value="ECO:0007669"/>
    <property type="project" value="InterPro"/>
</dbReference>
<gene>
    <name evidence="5" type="ORF">GX426_06355</name>
</gene>
<evidence type="ECO:0000313" key="6">
    <source>
        <dbReference type="Proteomes" id="UP000544742"/>
    </source>
</evidence>
<dbReference type="GO" id="GO:0006310">
    <property type="term" value="P:DNA recombination"/>
    <property type="evidence" value="ECO:0007669"/>
    <property type="project" value="InterPro"/>
</dbReference>
<dbReference type="PROSITE" id="PS50160">
    <property type="entry name" value="DNA_LIGASE_A3"/>
    <property type="match status" value="1"/>
</dbReference>
<dbReference type="Proteomes" id="UP000544742">
    <property type="component" value="Unassembled WGS sequence"/>
</dbReference>
<dbReference type="InterPro" id="IPR036599">
    <property type="entry name" value="DNA_ligase_N_sf"/>
</dbReference>
<protein>
    <recommendedName>
        <fullName evidence="4">ATP-dependent DNA ligase family profile domain-containing protein</fullName>
    </recommendedName>
</protein>
<dbReference type="GO" id="GO:0006281">
    <property type="term" value="P:DNA repair"/>
    <property type="evidence" value="ECO:0007669"/>
    <property type="project" value="InterPro"/>
</dbReference>
<evidence type="ECO:0000259" key="4">
    <source>
        <dbReference type="PROSITE" id="PS50160"/>
    </source>
</evidence>
<dbReference type="Gene3D" id="3.30.470.30">
    <property type="entry name" value="DNA ligase/mRNA capping enzyme"/>
    <property type="match status" value="1"/>
</dbReference>
<dbReference type="InterPro" id="IPR050191">
    <property type="entry name" value="ATP-dep_DNA_ligase"/>
</dbReference>
<accession>A0A7K4AIC8</accession>
<dbReference type="GO" id="GO:0003910">
    <property type="term" value="F:DNA ligase (ATP) activity"/>
    <property type="evidence" value="ECO:0007669"/>
    <property type="project" value="InterPro"/>
</dbReference>
<dbReference type="InterPro" id="IPR012340">
    <property type="entry name" value="NA-bd_OB-fold"/>
</dbReference>
<dbReference type="EMBL" id="JAAYUN010000103">
    <property type="protein sequence ID" value="NLJ22713.1"/>
    <property type="molecule type" value="Genomic_DNA"/>
</dbReference>
<evidence type="ECO:0000256" key="2">
    <source>
        <dbReference type="ARBA" id="ARBA00022741"/>
    </source>
</evidence>
<keyword evidence="1" id="KW-0436">Ligase</keyword>
<dbReference type="GO" id="GO:0006273">
    <property type="term" value="P:lagging strand elongation"/>
    <property type="evidence" value="ECO:0007669"/>
    <property type="project" value="TreeGrafter"/>
</dbReference>
<dbReference type="AlphaFoldDB" id="A0A7K4AIC8"/>
<name>A0A7K4AIC8_METSH</name>
<keyword evidence="3" id="KW-0067">ATP-binding</keyword>
<keyword evidence="2" id="KW-0547">Nucleotide-binding</keyword>
<dbReference type="PANTHER" id="PTHR45674">
    <property type="entry name" value="DNA LIGASE 1/3 FAMILY MEMBER"/>
    <property type="match status" value="1"/>
</dbReference>
<comment type="caution">
    <text evidence="5">The sequence shown here is derived from an EMBL/GenBank/DDBJ whole genome shotgun (WGS) entry which is preliminary data.</text>
</comment>
<evidence type="ECO:0000256" key="1">
    <source>
        <dbReference type="ARBA" id="ARBA00022598"/>
    </source>
</evidence>
<evidence type="ECO:0000256" key="3">
    <source>
        <dbReference type="ARBA" id="ARBA00022840"/>
    </source>
</evidence>
<feature type="domain" description="ATP-dependent DNA ligase family profile" evidence="4">
    <location>
        <begin position="319"/>
        <end position="472"/>
    </location>
</feature>
<dbReference type="Pfam" id="PF04675">
    <property type="entry name" value="DNA_ligase_A_N"/>
    <property type="match status" value="1"/>
</dbReference>
<evidence type="ECO:0000313" key="5">
    <source>
        <dbReference type="EMBL" id="NLJ22713.1"/>
    </source>
</evidence>
<dbReference type="SUPFAM" id="SSF56091">
    <property type="entry name" value="DNA ligase/mRNA capping enzyme, catalytic domain"/>
    <property type="match status" value="1"/>
</dbReference>
<dbReference type="PANTHER" id="PTHR45674:SF7">
    <property type="entry name" value="DNA LIGASE"/>
    <property type="match status" value="1"/>
</dbReference>
<dbReference type="Gene3D" id="1.10.3260.10">
    <property type="entry name" value="DNA ligase, ATP-dependent, N-terminal domain"/>
    <property type="match status" value="1"/>
</dbReference>
<proteinExistence type="predicted"/>
<dbReference type="Pfam" id="PF01068">
    <property type="entry name" value="DNA_ligase_A_M"/>
    <property type="match status" value="1"/>
</dbReference>
<organism evidence="5 6">
    <name type="scientific">Methanothrix soehngenii</name>
    <name type="common">Methanosaeta concilii</name>
    <dbReference type="NCBI Taxonomy" id="2223"/>
    <lineage>
        <taxon>Archaea</taxon>
        <taxon>Methanobacteriati</taxon>
        <taxon>Methanobacteriota</taxon>
        <taxon>Stenosarchaea group</taxon>
        <taxon>Methanomicrobia</taxon>
        <taxon>Methanotrichales</taxon>
        <taxon>Methanotrichaceae</taxon>
        <taxon>Methanothrix</taxon>
    </lineage>
</organism>
<sequence>MLYRQIAQSIEELSSAPRSCKADLCSRLIVEMKPELLCPTVRLLLGQLWPPWEGREMGVGPEGVAAALEEISEENIPRLRDRMGEMGLVAEAALAEKGQHSLSSEPLQSMSVYEQLRRISLIRGKDSEQRKNALLRGLFQDASPLEGKYIARTVLGNMLAGTGDKTMLAAFALAFCCDPDQIQRAYSLLPDPGKIAIMAAGNHLERASIQPGIPIKPMTLCALKAEDLKTVREVGEESVGWAVLPRYHALRVQVHNTGDGAYIFSSRQKNITTSLNGLAQRLSGMDDEFIIDADLIGFHEGEMCSQSDMLRYINRRRLSRRSSISPALLAYDLIYISGEDTTSLPFQERRKRMLKALGEPRSMPFQGISATRECIVLEKELKKDSIQSHLDQMVGEGGVGLMVRSLLGLYRPGECSRCDFFVGREMSISAVIVRAEWGRRSSDQIFSRFLVALREGDDLVPVGWIGGQLGQKDILELDRQLKALAREWDDTGACVNPQVLLNLKIQGARRNDKGYAIVRPQVLGIDLFASWEDADELTRLFSSSGR</sequence>
<dbReference type="GO" id="GO:0005524">
    <property type="term" value="F:ATP binding"/>
    <property type="evidence" value="ECO:0007669"/>
    <property type="project" value="UniProtKB-KW"/>
</dbReference>
<dbReference type="InterPro" id="IPR012308">
    <property type="entry name" value="DNA_ligase_ATP-dep_N"/>
</dbReference>